<name>A0A1I2FE79_9BACI</name>
<keyword evidence="3 8" id="KW-0436">Ligase</keyword>
<evidence type="ECO:0000259" key="9">
    <source>
        <dbReference type="SMART" id="SM00977"/>
    </source>
</evidence>
<dbReference type="InterPro" id="IPR011063">
    <property type="entry name" value="TilS/TtcA_N"/>
</dbReference>
<evidence type="ECO:0000256" key="4">
    <source>
        <dbReference type="ARBA" id="ARBA00022694"/>
    </source>
</evidence>
<reference evidence="10 11" key="1">
    <citation type="submission" date="2016-10" db="EMBL/GenBank/DDBJ databases">
        <authorList>
            <person name="de Groot N.N."/>
        </authorList>
    </citation>
    <scope>NUCLEOTIDE SEQUENCE [LARGE SCALE GENOMIC DNA]</scope>
    <source>
        <strain evidence="10 11">DSM 23995</strain>
    </source>
</reference>
<evidence type="ECO:0000256" key="6">
    <source>
        <dbReference type="ARBA" id="ARBA00022840"/>
    </source>
</evidence>
<evidence type="ECO:0000256" key="1">
    <source>
        <dbReference type="ARBA" id="ARBA00004496"/>
    </source>
</evidence>
<dbReference type="Proteomes" id="UP000199516">
    <property type="component" value="Unassembled WGS sequence"/>
</dbReference>
<dbReference type="STRING" id="930128.SAMN05192532_11145"/>
<dbReference type="AlphaFoldDB" id="A0A1I2FE79"/>
<dbReference type="HAMAP" id="MF_01161">
    <property type="entry name" value="tRNA_Ile_lys_synt"/>
    <property type="match status" value="1"/>
</dbReference>
<dbReference type="CDD" id="cd01992">
    <property type="entry name" value="TilS_N"/>
    <property type="match status" value="1"/>
</dbReference>
<feature type="domain" description="Lysidine-tRNA(Ile) synthetase C-terminal" evidence="9">
    <location>
        <begin position="386"/>
        <end position="459"/>
    </location>
</feature>
<dbReference type="RefSeq" id="WP_091664059.1">
    <property type="nucleotide sequence ID" value="NZ_FONT01000011.1"/>
</dbReference>
<dbReference type="InterPro" id="IPR015262">
    <property type="entry name" value="tRNA_Ile_lys_synt_subst-bd"/>
</dbReference>
<evidence type="ECO:0000256" key="8">
    <source>
        <dbReference type="HAMAP-Rule" id="MF_01161"/>
    </source>
</evidence>
<dbReference type="Pfam" id="PF09179">
    <property type="entry name" value="TilS"/>
    <property type="match status" value="1"/>
</dbReference>
<evidence type="ECO:0000256" key="3">
    <source>
        <dbReference type="ARBA" id="ARBA00022598"/>
    </source>
</evidence>
<dbReference type="EC" id="6.3.4.19" evidence="8"/>
<dbReference type="Gene3D" id="3.30.465.60">
    <property type="match status" value="1"/>
</dbReference>
<dbReference type="InterPro" id="IPR012795">
    <property type="entry name" value="tRNA_Ile_lys_synt_N"/>
</dbReference>
<sequence length="470" mass="54517">MVCTIEEQLSAHNILPKDCKVLVAVSGGPDSMALLHFFLQLRDKQNLQIMAAHVHHGLRDKTADADEQFVKRWCELRDIPCFTTKINVRKAVKEKSGNVQEEARRLRYDYLRALMERHGIAFLATGHHADDQMETMLMKQAEGRAVLGELGMAFTRMFGSGRLIRPLLWVTKNEIITYCKKHSIEYRVDESNHSEKYTRNRFRQYVLPFLKKENPSVHLHFQEYMDWLSAEREYIINEAKSAIDQFIESRDDISVTIHISGFRSLPYPLQRRGIPLVLNYLYQHKVPELSVLHIDQLLTLIQQENPSFSIDWPGGVKVSRNYGLLTFSLGAGENKWVQPQNIHLPLSGQVSFHHFSFETEKYDRNKETADNKNTLVLKENEICLPLTIRTTEPGDRINPLGMRGRKKVSRLFIDSKIPREERGHWPVLTDANGKILWVPLLRKSSFHVPSPKTDDRLIIIRCKKNKISFK</sequence>
<keyword evidence="6 8" id="KW-0067">ATP-binding</keyword>
<dbReference type="InterPro" id="IPR014729">
    <property type="entry name" value="Rossmann-like_a/b/a_fold"/>
</dbReference>
<dbReference type="OrthoDB" id="9807403at2"/>
<comment type="subcellular location">
    <subcellularLocation>
        <location evidence="1 8">Cytoplasm</location>
    </subcellularLocation>
</comment>
<dbReference type="InterPro" id="IPR012094">
    <property type="entry name" value="tRNA_Ile_lys_synt"/>
</dbReference>
<comment type="domain">
    <text evidence="8">The N-terminal region contains the highly conserved SGGXDS motif, predicted to be a P-loop motif involved in ATP binding.</text>
</comment>
<dbReference type="SMART" id="SM00977">
    <property type="entry name" value="TilS_C"/>
    <property type="match status" value="1"/>
</dbReference>
<dbReference type="SUPFAM" id="SSF52402">
    <property type="entry name" value="Adenine nucleotide alpha hydrolases-like"/>
    <property type="match status" value="1"/>
</dbReference>
<dbReference type="GO" id="GO:0006400">
    <property type="term" value="P:tRNA modification"/>
    <property type="evidence" value="ECO:0007669"/>
    <property type="project" value="UniProtKB-UniRule"/>
</dbReference>
<proteinExistence type="inferred from homology"/>
<keyword evidence="4 8" id="KW-0819">tRNA processing</keyword>
<evidence type="ECO:0000256" key="2">
    <source>
        <dbReference type="ARBA" id="ARBA00022490"/>
    </source>
</evidence>
<evidence type="ECO:0000313" key="11">
    <source>
        <dbReference type="Proteomes" id="UP000199516"/>
    </source>
</evidence>
<dbReference type="Gene3D" id="3.40.50.620">
    <property type="entry name" value="HUPs"/>
    <property type="match status" value="1"/>
</dbReference>
<dbReference type="NCBIfam" id="TIGR02432">
    <property type="entry name" value="lysidine_TilS_N"/>
    <property type="match status" value="1"/>
</dbReference>
<evidence type="ECO:0000256" key="5">
    <source>
        <dbReference type="ARBA" id="ARBA00022741"/>
    </source>
</evidence>
<keyword evidence="11" id="KW-1185">Reference proteome</keyword>
<dbReference type="NCBIfam" id="TIGR02433">
    <property type="entry name" value="lysidine_TilS_C"/>
    <property type="match status" value="1"/>
</dbReference>
<dbReference type="SUPFAM" id="SSF82829">
    <property type="entry name" value="MesJ substrate recognition domain-like"/>
    <property type="match status" value="1"/>
</dbReference>
<evidence type="ECO:0000313" key="10">
    <source>
        <dbReference type="EMBL" id="SFF03722.1"/>
    </source>
</evidence>
<comment type="similarity">
    <text evidence="8">Belongs to the tRNA(Ile)-lysidine synthase family.</text>
</comment>
<dbReference type="InterPro" id="IPR012796">
    <property type="entry name" value="Lysidine-tRNA-synth_C"/>
</dbReference>
<dbReference type="GO" id="GO:0005737">
    <property type="term" value="C:cytoplasm"/>
    <property type="evidence" value="ECO:0007669"/>
    <property type="project" value="UniProtKB-SubCell"/>
</dbReference>
<comment type="function">
    <text evidence="8">Ligates lysine onto the cytidine present at position 34 of the AUA codon-specific tRNA(Ile) that contains the anticodon CAU, in an ATP-dependent manner. Cytidine is converted to lysidine, thus changing the amino acid specificity of the tRNA from methionine to isoleucine.</text>
</comment>
<dbReference type="GO" id="GO:0032267">
    <property type="term" value="F:tRNA(Ile)-lysidine synthase activity"/>
    <property type="evidence" value="ECO:0007669"/>
    <property type="project" value="UniProtKB-EC"/>
</dbReference>
<comment type="catalytic activity">
    <reaction evidence="7 8">
        <text>cytidine(34) in tRNA(Ile2) + L-lysine + ATP = lysidine(34) in tRNA(Ile2) + AMP + diphosphate + H(+)</text>
        <dbReference type="Rhea" id="RHEA:43744"/>
        <dbReference type="Rhea" id="RHEA-COMP:10625"/>
        <dbReference type="Rhea" id="RHEA-COMP:10670"/>
        <dbReference type="ChEBI" id="CHEBI:15378"/>
        <dbReference type="ChEBI" id="CHEBI:30616"/>
        <dbReference type="ChEBI" id="CHEBI:32551"/>
        <dbReference type="ChEBI" id="CHEBI:33019"/>
        <dbReference type="ChEBI" id="CHEBI:82748"/>
        <dbReference type="ChEBI" id="CHEBI:83665"/>
        <dbReference type="ChEBI" id="CHEBI:456215"/>
        <dbReference type="EC" id="6.3.4.19"/>
    </reaction>
</comment>
<evidence type="ECO:0000256" key="7">
    <source>
        <dbReference type="ARBA" id="ARBA00048539"/>
    </source>
</evidence>
<keyword evidence="2 8" id="KW-0963">Cytoplasm</keyword>
<dbReference type="Pfam" id="PF01171">
    <property type="entry name" value="ATP_bind_3"/>
    <property type="match status" value="1"/>
</dbReference>
<dbReference type="PANTHER" id="PTHR43033:SF1">
    <property type="entry name" value="TRNA(ILE)-LYSIDINE SYNTHASE-RELATED"/>
    <property type="match status" value="1"/>
</dbReference>
<organism evidence="10 11">
    <name type="scientific">Alteribacillus iranensis</name>
    <dbReference type="NCBI Taxonomy" id="930128"/>
    <lineage>
        <taxon>Bacteria</taxon>
        <taxon>Bacillati</taxon>
        <taxon>Bacillota</taxon>
        <taxon>Bacilli</taxon>
        <taxon>Bacillales</taxon>
        <taxon>Bacillaceae</taxon>
        <taxon>Alteribacillus</taxon>
    </lineage>
</organism>
<dbReference type="GO" id="GO:0005524">
    <property type="term" value="F:ATP binding"/>
    <property type="evidence" value="ECO:0007669"/>
    <property type="project" value="UniProtKB-UniRule"/>
</dbReference>
<protein>
    <recommendedName>
        <fullName evidence="8">tRNA(Ile)-lysidine synthase</fullName>
        <ecNumber evidence="8">6.3.4.19</ecNumber>
    </recommendedName>
    <alternativeName>
        <fullName evidence="8">tRNA(Ile)-2-lysyl-cytidine synthase</fullName>
    </alternativeName>
    <alternativeName>
        <fullName evidence="8">tRNA(Ile)-lysidine synthetase</fullName>
    </alternativeName>
</protein>
<gene>
    <name evidence="8" type="primary">tilS</name>
    <name evidence="10" type="ORF">SAMN05192532_11145</name>
</gene>
<keyword evidence="5 8" id="KW-0547">Nucleotide-binding</keyword>
<accession>A0A1I2FE79</accession>
<dbReference type="PANTHER" id="PTHR43033">
    <property type="entry name" value="TRNA(ILE)-LYSIDINE SYNTHASE-RELATED"/>
    <property type="match status" value="1"/>
</dbReference>
<dbReference type="EMBL" id="FONT01000011">
    <property type="protein sequence ID" value="SFF03722.1"/>
    <property type="molecule type" value="Genomic_DNA"/>
</dbReference>
<dbReference type="SUPFAM" id="SSF56037">
    <property type="entry name" value="PheT/TilS domain"/>
    <property type="match status" value="1"/>
</dbReference>
<dbReference type="Pfam" id="PF11734">
    <property type="entry name" value="TilS_C"/>
    <property type="match status" value="1"/>
</dbReference>
<feature type="binding site" evidence="8">
    <location>
        <begin position="26"/>
        <end position="31"/>
    </location>
    <ligand>
        <name>ATP</name>
        <dbReference type="ChEBI" id="CHEBI:30616"/>
    </ligand>
</feature>